<gene>
    <name evidence="2" type="ORF">B5P44_p00117</name>
</gene>
<protein>
    <submittedName>
        <fullName evidence="2">Uncharacterized protein</fullName>
    </submittedName>
</protein>
<dbReference type="RefSeq" id="WP_155921869.1">
    <property type="nucleotide sequence ID" value="NZ_MF600313.1"/>
</dbReference>
<geneLocation type="plasmid" evidence="2">
    <name>pCBMA213_1</name>
</geneLocation>
<feature type="compositionally biased region" description="Basic and acidic residues" evidence="1">
    <location>
        <begin position="100"/>
        <end position="116"/>
    </location>
</feature>
<accession>A0A343VR88</accession>
<dbReference type="AlphaFoldDB" id="A0A343VR88"/>
<organism evidence="2">
    <name type="scientific">Mycolicibacterium sp. CBMA 213</name>
    <dbReference type="NCBI Taxonomy" id="1968788"/>
    <lineage>
        <taxon>Bacteria</taxon>
        <taxon>Bacillati</taxon>
        <taxon>Actinomycetota</taxon>
        <taxon>Actinomycetes</taxon>
        <taxon>Mycobacteriales</taxon>
        <taxon>Mycobacteriaceae</taxon>
        <taxon>Mycolicibacterium</taxon>
    </lineage>
</organism>
<sequence>MSTYHHVVLRDEHGHYIARVWASDFGRSINRGAGGAFDTEMLPAVLAAAEEHFGRKLTAIWVDDMSCDGWDMQPEMVAPWDGPASLDDEPHLPRLVPASRDPKHPPPRDHIVLTSL</sequence>
<feature type="region of interest" description="Disordered" evidence="1">
    <location>
        <begin position="78"/>
        <end position="116"/>
    </location>
</feature>
<keyword evidence="2" id="KW-0614">Plasmid</keyword>
<dbReference type="EMBL" id="MF600313">
    <property type="protein sequence ID" value="AVN58412.1"/>
    <property type="molecule type" value="Genomic_DNA"/>
</dbReference>
<reference evidence="2" key="1">
    <citation type="journal article" date="2018" name="Front. Microbiol.">
        <title>Beyond the Limits: tRNA Array Units in Mycobacterium Genomes.</title>
        <authorList>
            <person name="Morgado S.M."/>
            <person name="Vicente A.C."/>
        </authorList>
    </citation>
    <scope>NUCLEOTIDE SEQUENCE</scope>
    <source>
        <strain evidence="2">CBMA 213</strain>
        <plasmid evidence="2">pCBMA213_1</plasmid>
    </source>
</reference>
<evidence type="ECO:0000313" key="2">
    <source>
        <dbReference type="EMBL" id="AVN58412.1"/>
    </source>
</evidence>
<evidence type="ECO:0000256" key="1">
    <source>
        <dbReference type="SAM" id="MobiDB-lite"/>
    </source>
</evidence>
<name>A0A343VR88_9MYCO</name>
<proteinExistence type="predicted"/>